<dbReference type="Pfam" id="PF00501">
    <property type="entry name" value="AMP-binding"/>
    <property type="match status" value="1"/>
</dbReference>
<organism evidence="4 5">
    <name type="scientific">Sphaerosporella brunnea</name>
    <dbReference type="NCBI Taxonomy" id="1250544"/>
    <lineage>
        <taxon>Eukaryota</taxon>
        <taxon>Fungi</taxon>
        <taxon>Dikarya</taxon>
        <taxon>Ascomycota</taxon>
        <taxon>Pezizomycotina</taxon>
        <taxon>Pezizomycetes</taxon>
        <taxon>Pezizales</taxon>
        <taxon>Pyronemataceae</taxon>
        <taxon>Sphaerosporella</taxon>
    </lineage>
</organism>
<dbReference type="AlphaFoldDB" id="A0A5J5F0U2"/>
<dbReference type="OrthoDB" id="429813at2759"/>
<evidence type="ECO:0000256" key="2">
    <source>
        <dbReference type="ARBA" id="ARBA00022553"/>
    </source>
</evidence>
<dbReference type="Gene3D" id="3.40.50.720">
    <property type="entry name" value="NAD(P)-binding Rossmann-like Domain"/>
    <property type="match status" value="1"/>
</dbReference>
<dbReference type="SUPFAM" id="SSF51735">
    <property type="entry name" value="NAD(P)-binding Rossmann-fold domains"/>
    <property type="match status" value="1"/>
</dbReference>
<dbReference type="InterPro" id="IPR013120">
    <property type="entry name" value="FAR_NAD-bd"/>
</dbReference>
<dbReference type="InterPro" id="IPR000873">
    <property type="entry name" value="AMP-dep_synth/lig_dom"/>
</dbReference>
<dbReference type="InParanoid" id="A0A5J5F0U2"/>
<dbReference type="InterPro" id="IPR042099">
    <property type="entry name" value="ANL_N_sf"/>
</dbReference>
<feature type="domain" description="Carrier" evidence="3">
    <location>
        <begin position="565"/>
        <end position="639"/>
    </location>
</feature>
<dbReference type="Pfam" id="PF00550">
    <property type="entry name" value="PP-binding"/>
    <property type="match status" value="1"/>
</dbReference>
<accession>A0A5J5F0U2</accession>
<dbReference type="Proteomes" id="UP000326924">
    <property type="component" value="Unassembled WGS sequence"/>
</dbReference>
<evidence type="ECO:0000259" key="3">
    <source>
        <dbReference type="PROSITE" id="PS50075"/>
    </source>
</evidence>
<dbReference type="PANTHER" id="PTHR44845">
    <property type="entry name" value="CARRIER DOMAIN-CONTAINING PROTEIN"/>
    <property type="match status" value="1"/>
</dbReference>
<dbReference type="InterPro" id="IPR020806">
    <property type="entry name" value="PKS_PP-bd"/>
</dbReference>
<name>A0A5J5F0U2_9PEZI</name>
<dbReference type="Pfam" id="PF23562">
    <property type="entry name" value="AMP-binding_C_3"/>
    <property type="match status" value="1"/>
</dbReference>
<evidence type="ECO:0000313" key="4">
    <source>
        <dbReference type="EMBL" id="KAA8909640.1"/>
    </source>
</evidence>
<dbReference type="PANTHER" id="PTHR44845:SF1">
    <property type="entry name" value="L-2-AMINOADIPATE REDUCTASE"/>
    <property type="match status" value="1"/>
</dbReference>
<evidence type="ECO:0000313" key="5">
    <source>
        <dbReference type="Proteomes" id="UP000326924"/>
    </source>
</evidence>
<gene>
    <name evidence="4" type="ORF">FN846DRAFT_596725</name>
</gene>
<sequence>MQSQVPHFFVATLGDAQRINSVHPHGITTINQLILRRARTTPDAVAVGMSIPLSGAENSERWGTILYSYSQLLRAITAAAHRLSAHLPPAKELPDKNHGPVVGILSESSWDMLLCFFGLIRMGYTVLLIAPQCDARAIRHLVVTTSAKMLLYSRHLASLELAAAVGDICSHEPLPIHEREDVQFPHDWWPTPEFVQPSTPAYIHASGTSSGLPTPIPQNHASATVHLPSLMPQKPVSTLTTSPLYHGGIADVMRSLMSCSMIWLFPPMVPLTPQNLLRAVIAADERLPASPIKLFTGAPYVLRMCLADEQCLAALRNMDMVGYGGAPLPENSGNALVANGVKLVSRFGIAECGFLMSSYRNFELDKAWNYLRVPPSTDHLSFESLHDGTRELVVLPGWPYMARQNRPDGSFATSDLFQPHPIILRAYKYVTRSDSTVVLLNDTKFDPVPIEDSLRQLDWVDEAIVFGQNQDCPGVLLFPNRPGNAYISFKDRLSAINTALPSDAQIPPELVIVIPFGRGWPRSSKGTALRNKAEEAFLKEITQARYQFEHGSPNHRGVIAGSLWYGPGDMERVLSAIVAQRLKRTVGLDDDLFLAGVDSIMAASIRRELMTQFGTSLPENILFEQRTVQNLTNFLIALLKGLIKVEPVDKEKKHELKVMQEMLGTIQSVEQTGGKPQVVLLTGVTGALGAHVLRALIQIGVKKIICLCRATNASEASSRLVQSFQKRKIPLAWAQDTSVRASICSLPEKNLGLPVELYAELASEVTTIIHCAWPVNFLAPFHAFEPIIEGTKNLLEIANTGTKKRFVFCSSTASVIRTPSPIREEVSDNPEHASPLGYSRSKWVAEGLVRRAGGEVIRLGQLSGDSKEGIWNPEESWPMLLSTLQQVGCLPALDENVQWLPVDIAAEAVSRIAVRRKEEFEDRKVWHVLNSHAVPWKRVLNALENWCGCIRRVPQLEWVNALEHGERCGQTVKLMGLWKEAYGNEEKKDPEPVFEVRNMDLVWPGFGDGKALEEGYFYKIFEGLGLGRKFT</sequence>
<protein>
    <recommendedName>
        <fullName evidence="3">Carrier domain-containing protein</fullName>
    </recommendedName>
</protein>
<evidence type="ECO:0000256" key="1">
    <source>
        <dbReference type="ARBA" id="ARBA00022450"/>
    </source>
</evidence>
<dbReference type="InterPro" id="IPR036291">
    <property type="entry name" value="NAD(P)-bd_dom_sf"/>
</dbReference>
<dbReference type="EMBL" id="VXIS01000055">
    <property type="protein sequence ID" value="KAA8909640.1"/>
    <property type="molecule type" value="Genomic_DNA"/>
</dbReference>
<dbReference type="Gene3D" id="3.40.50.12780">
    <property type="entry name" value="N-terminal domain of ligase-like"/>
    <property type="match status" value="1"/>
</dbReference>
<dbReference type="SUPFAM" id="SSF47336">
    <property type="entry name" value="ACP-like"/>
    <property type="match status" value="1"/>
</dbReference>
<dbReference type="Pfam" id="PF07993">
    <property type="entry name" value="NAD_binding_4"/>
    <property type="match status" value="1"/>
</dbReference>
<dbReference type="InterPro" id="IPR009081">
    <property type="entry name" value="PP-bd_ACP"/>
</dbReference>
<keyword evidence="1" id="KW-0596">Phosphopantetheine</keyword>
<reference evidence="4 5" key="1">
    <citation type="submission" date="2019-09" db="EMBL/GenBank/DDBJ databases">
        <title>Draft genome of the ectomycorrhizal ascomycete Sphaerosporella brunnea.</title>
        <authorList>
            <consortium name="DOE Joint Genome Institute"/>
            <person name="Benucci G.M."/>
            <person name="Marozzi G."/>
            <person name="Antonielli L."/>
            <person name="Sanchez S."/>
            <person name="Marco P."/>
            <person name="Wang X."/>
            <person name="Falini L.B."/>
            <person name="Barry K."/>
            <person name="Haridas S."/>
            <person name="Lipzen A."/>
            <person name="Labutti K."/>
            <person name="Grigoriev I.V."/>
            <person name="Murat C."/>
            <person name="Martin F."/>
            <person name="Albertini E."/>
            <person name="Donnini D."/>
            <person name="Bonito G."/>
        </authorList>
    </citation>
    <scope>NUCLEOTIDE SEQUENCE [LARGE SCALE GENOMIC DNA]</scope>
    <source>
        <strain evidence="4 5">Sb_GMNB300</strain>
    </source>
</reference>
<dbReference type="Gene3D" id="1.10.1200.10">
    <property type="entry name" value="ACP-like"/>
    <property type="match status" value="1"/>
</dbReference>
<dbReference type="PROSITE" id="PS50075">
    <property type="entry name" value="CARRIER"/>
    <property type="match status" value="1"/>
</dbReference>
<dbReference type="SMART" id="SM00823">
    <property type="entry name" value="PKS_PP"/>
    <property type="match status" value="1"/>
</dbReference>
<keyword evidence="2" id="KW-0597">Phosphoprotein</keyword>
<dbReference type="SUPFAM" id="SSF56801">
    <property type="entry name" value="Acetyl-CoA synthetase-like"/>
    <property type="match status" value="1"/>
</dbReference>
<keyword evidence="5" id="KW-1185">Reference proteome</keyword>
<dbReference type="InterPro" id="IPR036736">
    <property type="entry name" value="ACP-like_sf"/>
</dbReference>
<proteinExistence type="predicted"/>
<comment type="caution">
    <text evidence="4">The sequence shown here is derived from an EMBL/GenBank/DDBJ whole genome shotgun (WGS) entry which is preliminary data.</text>
</comment>
<dbReference type="GO" id="GO:0031177">
    <property type="term" value="F:phosphopantetheine binding"/>
    <property type="evidence" value="ECO:0007669"/>
    <property type="project" value="InterPro"/>
</dbReference>